<dbReference type="InterPro" id="IPR008173">
    <property type="entry name" value="Adenylyl_cyclase_CyaB"/>
</dbReference>
<dbReference type="Pfam" id="PF01928">
    <property type="entry name" value="CYTH"/>
    <property type="match status" value="1"/>
</dbReference>
<dbReference type="InterPro" id="IPR033469">
    <property type="entry name" value="CYTH-like_dom_sf"/>
</dbReference>
<evidence type="ECO:0000313" key="2">
    <source>
        <dbReference type="EMBL" id="RUS86407.1"/>
    </source>
</evidence>
<dbReference type="InterPro" id="IPR023577">
    <property type="entry name" value="CYTH_domain"/>
</dbReference>
<dbReference type="Proteomes" id="UP000271974">
    <property type="component" value="Unassembled WGS sequence"/>
</dbReference>
<dbReference type="Gene3D" id="2.40.320.10">
    <property type="entry name" value="Hypothetical Protein Pfu-838710-001"/>
    <property type="match status" value="1"/>
</dbReference>
<evidence type="ECO:0000259" key="1">
    <source>
        <dbReference type="SMART" id="SM01118"/>
    </source>
</evidence>
<dbReference type="SMART" id="SM01118">
    <property type="entry name" value="CYTH"/>
    <property type="match status" value="1"/>
</dbReference>
<name>A0A3S0ZYU9_ELYCH</name>
<dbReference type="EMBL" id="RQTK01000140">
    <property type="protein sequence ID" value="RUS86407.1"/>
    <property type="molecule type" value="Genomic_DNA"/>
</dbReference>
<feature type="domain" description="CYTH" evidence="1">
    <location>
        <begin position="2"/>
        <end position="135"/>
    </location>
</feature>
<accession>A0A3S0ZYU9</accession>
<dbReference type="GO" id="GO:0016462">
    <property type="term" value="F:pyrophosphatase activity"/>
    <property type="evidence" value="ECO:0007669"/>
    <property type="project" value="UniProtKB-ARBA"/>
</dbReference>
<dbReference type="SUPFAM" id="SSF55154">
    <property type="entry name" value="CYTH-like phosphatases"/>
    <property type="match status" value="1"/>
</dbReference>
<comment type="caution">
    <text evidence="2">The sequence shown here is derived from an EMBL/GenBank/DDBJ whole genome shotgun (WGS) entry which is preliminary data.</text>
</comment>
<reference evidence="2 3" key="1">
    <citation type="submission" date="2019-01" db="EMBL/GenBank/DDBJ databases">
        <title>A draft genome assembly of the solar-powered sea slug Elysia chlorotica.</title>
        <authorList>
            <person name="Cai H."/>
            <person name="Li Q."/>
            <person name="Fang X."/>
            <person name="Li J."/>
            <person name="Curtis N.E."/>
            <person name="Altenburger A."/>
            <person name="Shibata T."/>
            <person name="Feng M."/>
            <person name="Maeda T."/>
            <person name="Schwartz J.A."/>
            <person name="Shigenobu S."/>
            <person name="Lundholm N."/>
            <person name="Nishiyama T."/>
            <person name="Yang H."/>
            <person name="Hasebe M."/>
            <person name="Li S."/>
            <person name="Pierce S.K."/>
            <person name="Wang J."/>
        </authorList>
    </citation>
    <scope>NUCLEOTIDE SEQUENCE [LARGE SCALE GENOMIC DNA]</scope>
    <source>
        <strain evidence="2">EC2010</strain>
        <tissue evidence="2">Whole organism of an adult</tissue>
    </source>
</reference>
<dbReference type="PANTHER" id="PTHR21028">
    <property type="entry name" value="SI:CH211-156B7.4"/>
    <property type="match status" value="1"/>
</dbReference>
<organism evidence="2 3">
    <name type="scientific">Elysia chlorotica</name>
    <name type="common">Eastern emerald elysia</name>
    <name type="synonym">Sea slug</name>
    <dbReference type="NCBI Taxonomy" id="188477"/>
    <lineage>
        <taxon>Eukaryota</taxon>
        <taxon>Metazoa</taxon>
        <taxon>Spiralia</taxon>
        <taxon>Lophotrochozoa</taxon>
        <taxon>Mollusca</taxon>
        <taxon>Gastropoda</taxon>
        <taxon>Heterobranchia</taxon>
        <taxon>Euthyneura</taxon>
        <taxon>Panpulmonata</taxon>
        <taxon>Sacoglossa</taxon>
        <taxon>Placobranchoidea</taxon>
        <taxon>Plakobranchidae</taxon>
        <taxon>Elysia</taxon>
    </lineage>
</organism>
<protein>
    <recommendedName>
        <fullName evidence="1">CYTH domain-containing protein</fullName>
    </recommendedName>
</protein>
<proteinExistence type="predicted"/>
<dbReference type="STRING" id="188477.A0A3S0ZYU9"/>
<dbReference type="AlphaFoldDB" id="A0A3S0ZYU9"/>
<dbReference type="OrthoDB" id="6159137at2759"/>
<dbReference type="CDD" id="cd07890">
    <property type="entry name" value="CYTH-like_AC_IV-like"/>
    <property type="match status" value="1"/>
</dbReference>
<evidence type="ECO:0000313" key="3">
    <source>
        <dbReference type="Proteomes" id="UP000271974"/>
    </source>
</evidence>
<dbReference type="PANTHER" id="PTHR21028:SF2">
    <property type="entry name" value="CYTH DOMAIN-CONTAINING PROTEIN"/>
    <property type="match status" value="1"/>
</dbReference>
<gene>
    <name evidence="2" type="ORF">EGW08_005857</name>
</gene>
<keyword evidence="3" id="KW-1185">Reference proteome</keyword>
<sequence>MPRNVEIKARVPDLVSVTAKAKALSGDDGIYMEQVDTFFNAQNGRLKLRCIKKVLANAMGIKGEVIKTRHLIMHEQTRIHIDDVQGLGHFMELEVQLREEQTVEDGEKIAEGIMQELGIVKADLIDGAYMDLLLENRPDTTGIKE</sequence>